<dbReference type="InterPro" id="IPR036188">
    <property type="entry name" value="FAD/NAD-bd_sf"/>
</dbReference>
<dbReference type="Gene3D" id="3.50.50.100">
    <property type="match status" value="1"/>
</dbReference>
<dbReference type="PANTHER" id="PTHR43735">
    <property type="entry name" value="APOPTOSIS-INDUCING FACTOR 1"/>
    <property type="match status" value="1"/>
</dbReference>
<comment type="caution">
    <text evidence="6">The sequence shown here is derived from an EMBL/GenBank/DDBJ whole genome shotgun (WGS) entry which is preliminary data.</text>
</comment>
<dbReference type="GO" id="GO:0004174">
    <property type="term" value="F:electron-transferring-flavoprotein dehydrogenase activity"/>
    <property type="evidence" value="ECO:0007669"/>
    <property type="project" value="TreeGrafter"/>
</dbReference>
<dbReference type="Pfam" id="PF07992">
    <property type="entry name" value="Pyr_redox_2"/>
    <property type="match status" value="1"/>
</dbReference>
<keyword evidence="2" id="KW-0285">Flavoprotein</keyword>
<sequence length="354" mass="37053">MTATVTVIGGGYAGITVAKALDDVADVTLVEPRDTFVHNVAALRAVTDPVWVERLFIPYEGLLTRGRIRHDRAVRMFGSAVELGSGDRVTSDFVVLATGSRHTYPAKLDVDDSVDARAKLWATHEALSRAPRVLLLGAGPVGLEFAGEIKAAWPDKHVTVVDPAPELMPGGFPAEFRAEVHAQLAALGVELLLGTALTAPPPTAPGHTAPFTTTTSAGAELSADIWFACYGAAPNIGYLVPGRRLDVTPELRLPGSDTIFALGDITSVPEMKMARAAQRHAEVAAANIRALIDGQTNLTAYEPAHDAIVLPLGPHGGVSYAPEAGVLGPEATVGIKGGLFLDAYLDLLGAEAAR</sequence>
<evidence type="ECO:0000259" key="5">
    <source>
        <dbReference type="Pfam" id="PF07992"/>
    </source>
</evidence>
<proteinExistence type="inferred from homology"/>
<keyword evidence="3" id="KW-0274">FAD</keyword>
<accession>A0A7W8EJH9</accession>
<evidence type="ECO:0000313" key="7">
    <source>
        <dbReference type="Proteomes" id="UP000568380"/>
    </source>
</evidence>
<name>A0A7W8EJH9_9ACTN</name>
<dbReference type="InterPro" id="IPR023753">
    <property type="entry name" value="FAD/NAD-binding_dom"/>
</dbReference>
<dbReference type="Proteomes" id="UP000568380">
    <property type="component" value="Unassembled WGS sequence"/>
</dbReference>
<dbReference type="GO" id="GO:0050660">
    <property type="term" value="F:flavin adenine dinucleotide binding"/>
    <property type="evidence" value="ECO:0007669"/>
    <property type="project" value="TreeGrafter"/>
</dbReference>
<dbReference type="SUPFAM" id="SSF51905">
    <property type="entry name" value="FAD/NAD(P)-binding domain"/>
    <property type="match status" value="1"/>
</dbReference>
<comment type="similarity">
    <text evidence="1">Belongs to the FAD-dependent oxidoreductase family.</text>
</comment>
<dbReference type="RefSeq" id="WP_184972079.1">
    <property type="nucleotide sequence ID" value="NZ_JACHIN010000016.1"/>
</dbReference>
<evidence type="ECO:0000313" key="6">
    <source>
        <dbReference type="EMBL" id="MBB5083200.1"/>
    </source>
</evidence>
<evidence type="ECO:0000256" key="3">
    <source>
        <dbReference type="ARBA" id="ARBA00022827"/>
    </source>
</evidence>
<organism evidence="6 7">
    <name type="scientific">Nonomuraea endophytica</name>
    <dbReference type="NCBI Taxonomy" id="714136"/>
    <lineage>
        <taxon>Bacteria</taxon>
        <taxon>Bacillati</taxon>
        <taxon>Actinomycetota</taxon>
        <taxon>Actinomycetes</taxon>
        <taxon>Streptosporangiales</taxon>
        <taxon>Streptosporangiaceae</taxon>
        <taxon>Nonomuraea</taxon>
    </lineage>
</organism>
<dbReference type="AlphaFoldDB" id="A0A7W8EJH9"/>
<keyword evidence="7" id="KW-1185">Reference proteome</keyword>
<reference evidence="6 7" key="1">
    <citation type="submission" date="2020-08" db="EMBL/GenBank/DDBJ databases">
        <title>Genomic Encyclopedia of Type Strains, Phase IV (KMG-IV): sequencing the most valuable type-strain genomes for metagenomic binning, comparative biology and taxonomic classification.</title>
        <authorList>
            <person name="Goeker M."/>
        </authorList>
    </citation>
    <scope>NUCLEOTIDE SEQUENCE [LARGE SCALE GENOMIC DNA]</scope>
    <source>
        <strain evidence="6 7">DSM 45385</strain>
    </source>
</reference>
<evidence type="ECO:0000256" key="2">
    <source>
        <dbReference type="ARBA" id="ARBA00022630"/>
    </source>
</evidence>
<dbReference type="PANTHER" id="PTHR43735:SF3">
    <property type="entry name" value="FERROPTOSIS SUPPRESSOR PROTEIN 1"/>
    <property type="match status" value="1"/>
</dbReference>
<gene>
    <name evidence="6" type="ORF">HNR40_008703</name>
</gene>
<keyword evidence="4" id="KW-0560">Oxidoreductase</keyword>
<dbReference type="GO" id="GO:0005737">
    <property type="term" value="C:cytoplasm"/>
    <property type="evidence" value="ECO:0007669"/>
    <property type="project" value="TreeGrafter"/>
</dbReference>
<evidence type="ECO:0000256" key="1">
    <source>
        <dbReference type="ARBA" id="ARBA00006442"/>
    </source>
</evidence>
<protein>
    <submittedName>
        <fullName evidence="6">NADH dehydrogenase FAD-containing subunit</fullName>
    </submittedName>
</protein>
<dbReference type="EMBL" id="JACHIN010000016">
    <property type="protein sequence ID" value="MBB5083200.1"/>
    <property type="molecule type" value="Genomic_DNA"/>
</dbReference>
<dbReference type="PRINTS" id="PR00368">
    <property type="entry name" value="FADPNR"/>
</dbReference>
<feature type="domain" description="FAD/NAD(P)-binding" evidence="5">
    <location>
        <begin position="5"/>
        <end position="281"/>
    </location>
</feature>
<evidence type="ECO:0000256" key="4">
    <source>
        <dbReference type="ARBA" id="ARBA00023002"/>
    </source>
</evidence>